<dbReference type="EMBL" id="QRTH01000004">
    <property type="protein sequence ID" value="RGQ51448.1"/>
    <property type="molecule type" value="Genomic_DNA"/>
</dbReference>
<name>A0A396F7G7_BACUN</name>
<evidence type="ECO:0000313" key="3">
    <source>
        <dbReference type="Proteomes" id="UP000260759"/>
    </source>
</evidence>
<sequence>MEYSNADLSVGQTDLSYVELPKICISVYKEIVKEMAEVIKDARIRDIFYSLSIGGDVSAVSRRTNISPRNLAYMYKKAGRQVRLEWKPYSEWKKELDRLYIRCRNYEALLAHSQEDAGQNLKNVVIVVREQDVPSEYVHLLATPLGNLDINFRTLRALRKYNICQLEDLLRFIKYNGFDALCRLPGMGTKSVGQLYKILKEKGILEDKETCTLFPYLFV</sequence>
<dbReference type="RefSeq" id="WP_117599864.1">
    <property type="nucleotide sequence ID" value="NZ_BAABYI010000001.1"/>
</dbReference>
<accession>A0A396F7G7</accession>
<evidence type="ECO:0000313" key="4">
    <source>
        <dbReference type="Proteomes" id="UP000283680"/>
    </source>
</evidence>
<proteinExistence type="predicted"/>
<gene>
    <name evidence="2" type="ORF">DWY92_09775</name>
    <name evidence="1" type="ORF">DXB37_04935</name>
</gene>
<organism evidence="1 3">
    <name type="scientific">Bacteroides uniformis</name>
    <dbReference type="NCBI Taxonomy" id="820"/>
    <lineage>
        <taxon>Bacteria</taxon>
        <taxon>Pseudomonadati</taxon>
        <taxon>Bacteroidota</taxon>
        <taxon>Bacteroidia</taxon>
        <taxon>Bacteroidales</taxon>
        <taxon>Bacteroidaceae</taxon>
        <taxon>Bacteroides</taxon>
    </lineage>
</organism>
<dbReference type="SUPFAM" id="SSF47789">
    <property type="entry name" value="C-terminal domain of RNA polymerase alpha subunit"/>
    <property type="match status" value="1"/>
</dbReference>
<evidence type="ECO:0000313" key="1">
    <source>
        <dbReference type="EMBL" id="RGN95924.1"/>
    </source>
</evidence>
<comment type="caution">
    <text evidence="1">The sequence shown here is derived from an EMBL/GenBank/DDBJ whole genome shotgun (WGS) entry which is preliminary data.</text>
</comment>
<dbReference type="Proteomes" id="UP000283680">
    <property type="component" value="Unassembled WGS sequence"/>
</dbReference>
<dbReference type="Gene3D" id="1.10.150.20">
    <property type="entry name" value="5' to 3' exonuclease, C-terminal subdomain"/>
    <property type="match status" value="1"/>
</dbReference>
<reference evidence="3 4" key="1">
    <citation type="submission" date="2018-08" db="EMBL/GenBank/DDBJ databases">
        <title>A genome reference for cultivated species of the human gut microbiota.</title>
        <authorList>
            <person name="Zou Y."/>
            <person name="Xue W."/>
            <person name="Luo G."/>
        </authorList>
    </citation>
    <scope>NUCLEOTIDE SEQUENCE [LARGE SCALE GENOMIC DNA]</scope>
    <source>
        <strain evidence="2 4">AF28-11</strain>
        <strain evidence="1 3">OM03-4</strain>
    </source>
</reference>
<protein>
    <recommendedName>
        <fullName evidence="5">RNA polymerase alpha subunit C-terminal domain-containing protein</fullName>
    </recommendedName>
</protein>
<evidence type="ECO:0008006" key="5">
    <source>
        <dbReference type="Google" id="ProtNLM"/>
    </source>
</evidence>
<evidence type="ECO:0000313" key="2">
    <source>
        <dbReference type="EMBL" id="RGQ51448.1"/>
    </source>
</evidence>
<dbReference type="EMBL" id="QSVA01000003">
    <property type="protein sequence ID" value="RGN95924.1"/>
    <property type="molecule type" value="Genomic_DNA"/>
</dbReference>
<dbReference type="Proteomes" id="UP000260759">
    <property type="component" value="Unassembled WGS sequence"/>
</dbReference>
<dbReference type="AlphaFoldDB" id="A0A396F7G7"/>